<name>A0AAN8Y5S8_SOLBU</name>
<accession>A0AAN8Y5S8</accession>
<keyword evidence="2" id="KW-1185">Reference proteome</keyword>
<sequence>MASYKQKLYIPRKKLDITQGQLQTSNLDQSLIEREAKILIEMKNGATLKNLHSDKRQEQFGLNMMTQIPSTFMLSGR</sequence>
<gene>
    <name evidence="1" type="ORF">RDI58_022120</name>
</gene>
<evidence type="ECO:0000313" key="2">
    <source>
        <dbReference type="Proteomes" id="UP001371456"/>
    </source>
</evidence>
<reference evidence="1 2" key="1">
    <citation type="submission" date="2024-02" db="EMBL/GenBank/DDBJ databases">
        <title>de novo genome assembly of Solanum bulbocastanum strain 11H21.</title>
        <authorList>
            <person name="Hosaka A.J."/>
        </authorList>
    </citation>
    <scope>NUCLEOTIDE SEQUENCE [LARGE SCALE GENOMIC DNA]</scope>
    <source>
        <tissue evidence="1">Young leaves</tissue>
    </source>
</reference>
<dbReference type="EMBL" id="JBANQN010000009">
    <property type="protein sequence ID" value="KAK6779936.1"/>
    <property type="molecule type" value="Genomic_DNA"/>
</dbReference>
<proteinExistence type="predicted"/>
<dbReference type="AlphaFoldDB" id="A0AAN8Y5S8"/>
<organism evidence="1 2">
    <name type="scientific">Solanum bulbocastanum</name>
    <name type="common">Wild potato</name>
    <dbReference type="NCBI Taxonomy" id="147425"/>
    <lineage>
        <taxon>Eukaryota</taxon>
        <taxon>Viridiplantae</taxon>
        <taxon>Streptophyta</taxon>
        <taxon>Embryophyta</taxon>
        <taxon>Tracheophyta</taxon>
        <taxon>Spermatophyta</taxon>
        <taxon>Magnoliopsida</taxon>
        <taxon>eudicotyledons</taxon>
        <taxon>Gunneridae</taxon>
        <taxon>Pentapetalae</taxon>
        <taxon>asterids</taxon>
        <taxon>lamiids</taxon>
        <taxon>Solanales</taxon>
        <taxon>Solanaceae</taxon>
        <taxon>Solanoideae</taxon>
        <taxon>Solaneae</taxon>
        <taxon>Solanum</taxon>
    </lineage>
</organism>
<comment type="caution">
    <text evidence="1">The sequence shown here is derived from an EMBL/GenBank/DDBJ whole genome shotgun (WGS) entry which is preliminary data.</text>
</comment>
<dbReference type="Proteomes" id="UP001371456">
    <property type="component" value="Unassembled WGS sequence"/>
</dbReference>
<evidence type="ECO:0000313" key="1">
    <source>
        <dbReference type="EMBL" id="KAK6779936.1"/>
    </source>
</evidence>
<protein>
    <submittedName>
        <fullName evidence="1">Uncharacterized protein</fullName>
    </submittedName>
</protein>